<keyword evidence="4" id="KW-0067">ATP-binding</keyword>
<dbReference type="AlphaFoldDB" id="A0A0R3TXT9"/>
<dbReference type="Proteomes" id="UP000278807">
    <property type="component" value="Unassembled WGS sequence"/>
</dbReference>
<evidence type="ECO:0000256" key="4">
    <source>
        <dbReference type="ARBA" id="ARBA00022840"/>
    </source>
</evidence>
<evidence type="ECO:0000313" key="7">
    <source>
        <dbReference type="Proteomes" id="UP000278807"/>
    </source>
</evidence>
<reference evidence="8" key="1">
    <citation type="submission" date="2017-02" db="UniProtKB">
        <authorList>
            <consortium name="WormBaseParasite"/>
        </authorList>
    </citation>
    <scope>IDENTIFICATION</scope>
</reference>
<dbReference type="InterPro" id="IPR003593">
    <property type="entry name" value="AAA+_ATPase"/>
</dbReference>
<dbReference type="PANTHER" id="PTHR19211:SF117">
    <property type="entry name" value="ATP-BINDING CASSETTE SUB-FAMILY F MEMBER 3"/>
    <property type="match status" value="1"/>
</dbReference>
<protein>
    <submittedName>
        <fullName evidence="8">ABC transporter domain-containing protein</fullName>
    </submittedName>
</protein>
<dbReference type="WBParaSite" id="HNAJ_0001268401-mRNA-1">
    <property type="protein sequence ID" value="HNAJ_0001268401-mRNA-1"/>
    <property type="gene ID" value="HNAJ_0001268401"/>
</dbReference>
<keyword evidence="2" id="KW-0677">Repeat</keyword>
<dbReference type="PANTHER" id="PTHR19211">
    <property type="entry name" value="ATP-BINDING TRANSPORT PROTEIN-RELATED"/>
    <property type="match status" value="1"/>
</dbReference>
<dbReference type="InterPro" id="IPR050611">
    <property type="entry name" value="ABCF"/>
</dbReference>
<dbReference type="SUPFAM" id="SSF52540">
    <property type="entry name" value="P-loop containing nucleoside triphosphate hydrolases"/>
    <property type="match status" value="2"/>
</dbReference>
<keyword evidence="3" id="KW-0547">Nucleotide-binding</keyword>
<dbReference type="Gene3D" id="3.40.50.300">
    <property type="entry name" value="P-loop containing nucleotide triphosphate hydrolases"/>
    <property type="match status" value="2"/>
</dbReference>
<proteinExistence type="inferred from homology"/>
<name>A0A0R3TXT9_RODNA</name>
<dbReference type="Pfam" id="PF00005">
    <property type="entry name" value="ABC_tran"/>
    <property type="match status" value="2"/>
</dbReference>
<evidence type="ECO:0000313" key="6">
    <source>
        <dbReference type="EMBL" id="VDO13731.1"/>
    </source>
</evidence>
<dbReference type="InterPro" id="IPR027417">
    <property type="entry name" value="P-loop_NTPase"/>
</dbReference>
<dbReference type="InterPro" id="IPR017871">
    <property type="entry name" value="ABC_transporter-like_CS"/>
</dbReference>
<evidence type="ECO:0000256" key="3">
    <source>
        <dbReference type="ARBA" id="ARBA00022741"/>
    </source>
</evidence>
<gene>
    <name evidence="6" type="ORF">HNAJ_LOCUS12662</name>
</gene>
<dbReference type="GO" id="GO:0016887">
    <property type="term" value="F:ATP hydrolysis activity"/>
    <property type="evidence" value="ECO:0007669"/>
    <property type="project" value="InterPro"/>
</dbReference>
<dbReference type="OrthoDB" id="2110130at2759"/>
<dbReference type="EMBL" id="UZAE01014537">
    <property type="protein sequence ID" value="VDO13731.1"/>
    <property type="molecule type" value="Genomic_DNA"/>
</dbReference>
<dbReference type="Pfam" id="PF12848">
    <property type="entry name" value="ABC_tran_Xtn"/>
    <property type="match status" value="1"/>
</dbReference>
<evidence type="ECO:0000313" key="8">
    <source>
        <dbReference type="WBParaSite" id="HNAJ_0001268401-mRNA-1"/>
    </source>
</evidence>
<organism evidence="8">
    <name type="scientific">Rodentolepis nana</name>
    <name type="common">Dwarf tapeworm</name>
    <name type="synonym">Hymenolepis nana</name>
    <dbReference type="NCBI Taxonomy" id="102285"/>
    <lineage>
        <taxon>Eukaryota</taxon>
        <taxon>Metazoa</taxon>
        <taxon>Spiralia</taxon>
        <taxon>Lophotrochozoa</taxon>
        <taxon>Platyhelminthes</taxon>
        <taxon>Cestoda</taxon>
        <taxon>Eucestoda</taxon>
        <taxon>Cyclophyllidea</taxon>
        <taxon>Hymenolepididae</taxon>
        <taxon>Rodentolepis</taxon>
    </lineage>
</organism>
<comment type="similarity">
    <text evidence="1">Belongs to the ABC transporter superfamily. ABCF family. EF3 subfamily.</text>
</comment>
<dbReference type="InterPro" id="IPR003439">
    <property type="entry name" value="ABC_transporter-like_ATP-bd"/>
</dbReference>
<dbReference type="InterPro" id="IPR032781">
    <property type="entry name" value="ABC_tran_Xtn"/>
</dbReference>
<accession>A0A0R3TXT9</accession>
<dbReference type="SMART" id="SM00382">
    <property type="entry name" value="AAA"/>
    <property type="match status" value="1"/>
</dbReference>
<dbReference type="FunFam" id="3.40.50.300:FF:000011">
    <property type="entry name" value="Putative ABC transporter ATP-binding component"/>
    <property type="match status" value="1"/>
</dbReference>
<dbReference type="PROSITE" id="PS00211">
    <property type="entry name" value="ABC_TRANSPORTER_1"/>
    <property type="match status" value="2"/>
</dbReference>
<keyword evidence="7" id="KW-1185">Reference proteome</keyword>
<dbReference type="PROSITE" id="PS50893">
    <property type="entry name" value="ABC_TRANSPORTER_2"/>
    <property type="match status" value="1"/>
</dbReference>
<sequence>MTGDLRLPQTLTVLHVEQEVIGDNTPAIESVLQADTKRASLLAELEKLKRSNGADSDATSLRLAEVFDQLVSIDADSAPARAAAILHGLGFESDKQTKPTKEFSGGWRMRLALARALFAKPDLLLLDEPTNMLDIRAIIWLESYIQARLTWSGIMIVVSHDQAFLNSVATDIIHLTSQRLDAYKGDYDDFLKARDERLLNEEREYNAQMAERAHIQKFIDTFRANASRASLVQSRIKMLERMPKLTPPEKPVKVAFKLPDCEELTHQPLVQLDEVSFRYNPDTPLLEDIDLSVVYNSRICIVGENGAGKSTLLRLLLGELTPTKGLRHAHRQLRMAYFSQHHVDQLDLNVSSLEFLMKKFPNETEQRYRSQLASFEIGALLAQQPIGSLSGGQKSRVAFAALSMSKPNLLVLDEPTNHLDIETIIALGDSLKSFKGGVVLVSHDERLISSVCTECWVCTRYKNDDKNVVSPVGTRASRVFILPGGLDEYKKAVKSQFDDDVKTG</sequence>
<evidence type="ECO:0000256" key="2">
    <source>
        <dbReference type="ARBA" id="ARBA00022737"/>
    </source>
</evidence>
<dbReference type="CDD" id="cd03221">
    <property type="entry name" value="ABCF_EF-3"/>
    <property type="match status" value="2"/>
</dbReference>
<dbReference type="STRING" id="102285.A0A0R3TXT9"/>
<reference evidence="6 7" key="2">
    <citation type="submission" date="2018-11" db="EMBL/GenBank/DDBJ databases">
        <authorList>
            <consortium name="Pathogen Informatics"/>
        </authorList>
    </citation>
    <scope>NUCLEOTIDE SEQUENCE [LARGE SCALE GENOMIC DNA]</scope>
</reference>
<evidence type="ECO:0000256" key="1">
    <source>
        <dbReference type="ARBA" id="ARBA00011054"/>
    </source>
</evidence>
<feature type="domain" description="ABC transporter" evidence="5">
    <location>
        <begin position="270"/>
        <end position="485"/>
    </location>
</feature>
<dbReference type="FunFam" id="3.40.50.300:FF:000104">
    <property type="entry name" value="ATP-binding cassette sub-family F member 3"/>
    <property type="match status" value="1"/>
</dbReference>
<dbReference type="GO" id="GO:0005524">
    <property type="term" value="F:ATP binding"/>
    <property type="evidence" value="ECO:0007669"/>
    <property type="project" value="UniProtKB-KW"/>
</dbReference>
<evidence type="ECO:0000259" key="5">
    <source>
        <dbReference type="PROSITE" id="PS50893"/>
    </source>
</evidence>